<feature type="chain" id="PRO_5007620894" evidence="8">
    <location>
        <begin position="23"/>
        <end position="188"/>
    </location>
</feature>
<dbReference type="GO" id="GO:0016746">
    <property type="term" value="F:acyltransferase activity"/>
    <property type="evidence" value="ECO:0007669"/>
    <property type="project" value="UniProtKB-KW"/>
</dbReference>
<comment type="caution">
    <text evidence="9">The sequence shown here is derived from an EMBL/GenBank/DDBJ whole genome shotgun (WGS) entry which is preliminary data.</text>
</comment>
<evidence type="ECO:0000256" key="7">
    <source>
        <dbReference type="ARBA" id="ARBA00023315"/>
    </source>
</evidence>
<keyword evidence="10" id="KW-1185">Reference proteome</keyword>
<evidence type="ECO:0000256" key="5">
    <source>
        <dbReference type="ARBA" id="ARBA00023136"/>
    </source>
</evidence>
<dbReference type="InterPro" id="IPR011250">
    <property type="entry name" value="OMP/PagP_B-barrel"/>
</dbReference>
<evidence type="ECO:0000256" key="1">
    <source>
        <dbReference type="ARBA" id="ARBA00004442"/>
    </source>
</evidence>
<dbReference type="SUPFAM" id="SSF56925">
    <property type="entry name" value="OMPA-like"/>
    <property type="match status" value="1"/>
</dbReference>
<reference evidence="9" key="1">
    <citation type="submission" date="2016-01" db="EMBL/GenBank/DDBJ databases">
        <authorList>
            <person name="Peeters C."/>
        </authorList>
    </citation>
    <scope>NUCLEOTIDE SEQUENCE [LARGE SCALE GENOMIC DNA]</scope>
    <source>
        <strain evidence="9">LMG 29318</strain>
    </source>
</reference>
<evidence type="ECO:0000256" key="4">
    <source>
        <dbReference type="ARBA" id="ARBA00022729"/>
    </source>
</evidence>
<name>A0A158ARY6_9BURK</name>
<keyword evidence="5" id="KW-0472">Membrane</keyword>
<comment type="subcellular location">
    <subcellularLocation>
        <location evidence="1">Cell outer membrane</location>
    </subcellularLocation>
</comment>
<comment type="similarity">
    <text evidence="2">Belongs to the lipid A palmitoyltransferase family.</text>
</comment>
<dbReference type="InterPro" id="IPR009746">
    <property type="entry name" value="LipidA_acyl_PagP"/>
</dbReference>
<sequence>MKRTWVKAVTVSLLCAPLATRAGGTECDYKRDWMSSACERVMRVAHDGAWDLYVTGYGWHIDGFDDRRSELNPWSYGGGAGKHWVDANGNEDILFAIAFSDSHHNFEPIGGYARQWYTKPVLGGLQAGGGFFVGVTARSDVAHYVPFPIALPIGSVRYRRASIMATFIPRIPGLNDGDVAFFWGRYEF</sequence>
<dbReference type="RefSeq" id="WP_061124447.1">
    <property type="nucleotide sequence ID" value="NZ_FCOF02000009.1"/>
</dbReference>
<keyword evidence="6" id="KW-0998">Cell outer membrane</keyword>
<dbReference type="EMBL" id="FCOF02000009">
    <property type="protein sequence ID" value="SAK60718.1"/>
    <property type="molecule type" value="Genomic_DNA"/>
</dbReference>
<accession>A0A158ARY6</accession>
<keyword evidence="3 9" id="KW-0808">Transferase</keyword>
<dbReference type="EC" id="2.3.1.-" evidence="9"/>
<evidence type="ECO:0000256" key="3">
    <source>
        <dbReference type="ARBA" id="ARBA00022679"/>
    </source>
</evidence>
<evidence type="ECO:0000256" key="6">
    <source>
        <dbReference type="ARBA" id="ARBA00023237"/>
    </source>
</evidence>
<dbReference type="Proteomes" id="UP000054870">
    <property type="component" value="Unassembled WGS sequence"/>
</dbReference>
<dbReference type="Pfam" id="PF07017">
    <property type="entry name" value="PagP"/>
    <property type="match status" value="1"/>
</dbReference>
<feature type="signal peptide" evidence="8">
    <location>
        <begin position="1"/>
        <end position="22"/>
    </location>
</feature>
<evidence type="ECO:0000256" key="8">
    <source>
        <dbReference type="SAM" id="SignalP"/>
    </source>
</evidence>
<dbReference type="OrthoDB" id="9156803at2"/>
<evidence type="ECO:0000256" key="2">
    <source>
        <dbReference type="ARBA" id="ARBA00006368"/>
    </source>
</evidence>
<dbReference type="AlphaFoldDB" id="A0A158ARY6"/>
<dbReference type="Gene3D" id="2.40.160.20">
    <property type="match status" value="1"/>
</dbReference>
<gene>
    <name evidence="9" type="primary">pagP</name>
    <name evidence="9" type="ORF">AWB75_02554</name>
</gene>
<proteinExistence type="inferred from homology"/>
<keyword evidence="4 8" id="KW-0732">Signal</keyword>
<protein>
    <submittedName>
        <fullName evidence="9">Lipid A palmitoyltransferase PagP</fullName>
        <ecNumber evidence="9">2.3.1.-</ecNumber>
    </submittedName>
</protein>
<evidence type="ECO:0000313" key="10">
    <source>
        <dbReference type="Proteomes" id="UP000054870"/>
    </source>
</evidence>
<dbReference type="GO" id="GO:0009279">
    <property type="term" value="C:cell outer membrane"/>
    <property type="evidence" value="ECO:0007669"/>
    <property type="project" value="UniProtKB-SubCell"/>
</dbReference>
<organism evidence="9 10">
    <name type="scientific">Caballeronia catudaia</name>
    <dbReference type="NCBI Taxonomy" id="1777136"/>
    <lineage>
        <taxon>Bacteria</taxon>
        <taxon>Pseudomonadati</taxon>
        <taxon>Pseudomonadota</taxon>
        <taxon>Betaproteobacteria</taxon>
        <taxon>Burkholderiales</taxon>
        <taxon>Burkholderiaceae</taxon>
        <taxon>Caballeronia</taxon>
    </lineage>
</organism>
<keyword evidence="7 9" id="KW-0012">Acyltransferase</keyword>
<evidence type="ECO:0000313" key="9">
    <source>
        <dbReference type="EMBL" id="SAK60718.1"/>
    </source>
</evidence>